<dbReference type="CDD" id="cd05155">
    <property type="entry name" value="APH_ChoK_like_1"/>
    <property type="match status" value="1"/>
</dbReference>
<dbReference type="InterPro" id="IPR051678">
    <property type="entry name" value="AGP_Transferase"/>
</dbReference>
<keyword evidence="3" id="KW-1185">Reference proteome</keyword>
<dbReference type="InterPro" id="IPR011009">
    <property type="entry name" value="Kinase-like_dom_sf"/>
</dbReference>
<dbReference type="Pfam" id="PF01636">
    <property type="entry name" value="APH"/>
    <property type="match status" value="1"/>
</dbReference>
<proteinExistence type="predicted"/>
<dbReference type="RefSeq" id="WP_337796112.1">
    <property type="nucleotide sequence ID" value="NZ_BAAARR010000023.1"/>
</dbReference>
<accession>A0A852ZQM4</accession>
<evidence type="ECO:0000259" key="1">
    <source>
        <dbReference type="Pfam" id="PF01636"/>
    </source>
</evidence>
<keyword evidence="2" id="KW-0418">Kinase</keyword>
<dbReference type="Gene3D" id="3.90.1200.10">
    <property type="match status" value="1"/>
</dbReference>
<dbReference type="EMBL" id="JACBZH010000001">
    <property type="protein sequence ID" value="NYH91330.1"/>
    <property type="molecule type" value="Genomic_DNA"/>
</dbReference>
<gene>
    <name evidence="2" type="ORF">F4554_003968</name>
</gene>
<dbReference type="Gene3D" id="3.30.200.20">
    <property type="entry name" value="Phosphorylase Kinase, domain 1"/>
    <property type="match status" value="1"/>
</dbReference>
<comment type="caution">
    <text evidence="2">The sequence shown here is derived from an EMBL/GenBank/DDBJ whole genome shotgun (WGS) entry which is preliminary data.</text>
</comment>
<dbReference type="SUPFAM" id="SSF56112">
    <property type="entry name" value="Protein kinase-like (PK-like)"/>
    <property type="match status" value="1"/>
</dbReference>
<keyword evidence="2" id="KW-0808">Transferase</keyword>
<dbReference type="PANTHER" id="PTHR21310">
    <property type="entry name" value="AMINOGLYCOSIDE PHOSPHOTRANSFERASE-RELATED-RELATED"/>
    <property type="match status" value="1"/>
</dbReference>
<protein>
    <submittedName>
        <fullName evidence="2">Aminoglycoside phosphotransferase (APT) family kinase protein</fullName>
    </submittedName>
</protein>
<dbReference type="GO" id="GO:0016301">
    <property type="term" value="F:kinase activity"/>
    <property type="evidence" value="ECO:0007669"/>
    <property type="project" value="UniProtKB-KW"/>
</dbReference>
<sequence>MANEGWDNRTFRLGDEMLVRLPSAAPYALAVDKEQRWLPILAPQLPLSIPVPLAQGSPGEGYPHEWSVYGWLRGEPASPANIASLTDFATDLAAFLVALQGVDPTDAPPPGQHNWFRGGPLAAYDKVTRSSLATLQGRVDTELALQIWRSALRAPWDERVVWFHGDVAHGNLLVQDGALAAVIDFGTCGVGDPACDMAVAWTMFSGESRSAFRDTLSVNSATWARGRGWALWKALAGCAGAVRDGEPEPADALRTLDQIFTEYQQSS</sequence>
<evidence type="ECO:0000313" key="2">
    <source>
        <dbReference type="EMBL" id="NYH91330.1"/>
    </source>
</evidence>
<feature type="domain" description="Aminoglycoside phosphotransferase" evidence="1">
    <location>
        <begin position="3"/>
        <end position="229"/>
    </location>
</feature>
<reference evidence="2 3" key="1">
    <citation type="submission" date="2020-07" db="EMBL/GenBank/DDBJ databases">
        <title>Sequencing the genomes of 1000 actinobacteria strains.</title>
        <authorList>
            <person name="Klenk H.-P."/>
        </authorList>
    </citation>
    <scope>NUCLEOTIDE SEQUENCE [LARGE SCALE GENOMIC DNA]</scope>
    <source>
        <strain evidence="2 3">DSM 18448</strain>
    </source>
</reference>
<organism evidence="2 3">
    <name type="scientific">Actinopolymorpha rutila</name>
    <dbReference type="NCBI Taxonomy" id="446787"/>
    <lineage>
        <taxon>Bacteria</taxon>
        <taxon>Bacillati</taxon>
        <taxon>Actinomycetota</taxon>
        <taxon>Actinomycetes</taxon>
        <taxon>Propionibacteriales</taxon>
        <taxon>Actinopolymorphaceae</taxon>
        <taxon>Actinopolymorpha</taxon>
    </lineage>
</organism>
<dbReference type="InterPro" id="IPR002575">
    <property type="entry name" value="Aminoglycoside_PTrfase"/>
</dbReference>
<dbReference type="Proteomes" id="UP000579605">
    <property type="component" value="Unassembled WGS sequence"/>
</dbReference>
<name>A0A852ZQM4_9ACTN</name>
<dbReference type="AlphaFoldDB" id="A0A852ZQM4"/>
<evidence type="ECO:0000313" key="3">
    <source>
        <dbReference type="Proteomes" id="UP000579605"/>
    </source>
</evidence>
<dbReference type="PANTHER" id="PTHR21310:SF42">
    <property type="entry name" value="BIFUNCTIONAL AAC_APH"/>
    <property type="match status" value="1"/>
</dbReference>